<dbReference type="Proteomes" id="UP000654075">
    <property type="component" value="Unassembled WGS sequence"/>
</dbReference>
<reference evidence="8" key="1">
    <citation type="submission" date="2021-02" db="EMBL/GenBank/DDBJ databases">
        <authorList>
            <person name="Dougan E. K."/>
            <person name="Rhodes N."/>
            <person name="Thang M."/>
            <person name="Chan C."/>
        </authorList>
    </citation>
    <scope>NUCLEOTIDE SEQUENCE</scope>
</reference>
<feature type="domain" description="F-BAR" evidence="7">
    <location>
        <begin position="61"/>
        <end position="312"/>
    </location>
</feature>
<proteinExistence type="predicted"/>
<evidence type="ECO:0000256" key="4">
    <source>
        <dbReference type="ARBA" id="ARBA00023212"/>
    </source>
</evidence>
<dbReference type="InterPro" id="IPR031160">
    <property type="entry name" value="F_BAR_dom"/>
</dbReference>
<keyword evidence="2" id="KW-0963">Cytoplasm</keyword>
<dbReference type="EMBL" id="CAJNNV010013788">
    <property type="protein sequence ID" value="CAE8602031.1"/>
    <property type="molecule type" value="Genomic_DNA"/>
</dbReference>
<keyword evidence="5" id="KW-0175">Coiled coil</keyword>
<evidence type="ECO:0000256" key="3">
    <source>
        <dbReference type="ARBA" id="ARBA00022553"/>
    </source>
</evidence>
<dbReference type="Gene3D" id="1.20.1270.60">
    <property type="entry name" value="Arfaptin homology (AH) domain/BAR domain"/>
    <property type="match status" value="1"/>
</dbReference>
<dbReference type="PROSITE" id="PS51741">
    <property type="entry name" value="F_BAR"/>
    <property type="match status" value="1"/>
</dbReference>
<dbReference type="GO" id="GO:0005886">
    <property type="term" value="C:plasma membrane"/>
    <property type="evidence" value="ECO:0007669"/>
    <property type="project" value="TreeGrafter"/>
</dbReference>
<evidence type="ECO:0000313" key="8">
    <source>
        <dbReference type="EMBL" id="CAE8602031.1"/>
    </source>
</evidence>
<dbReference type="GO" id="GO:0043226">
    <property type="term" value="C:organelle"/>
    <property type="evidence" value="ECO:0007669"/>
    <property type="project" value="UniProtKB-ARBA"/>
</dbReference>
<comment type="subcellular location">
    <subcellularLocation>
        <location evidence="1">Cytoplasm</location>
        <location evidence="1">Cytoskeleton</location>
    </subcellularLocation>
</comment>
<dbReference type="GO" id="GO:0005737">
    <property type="term" value="C:cytoplasm"/>
    <property type="evidence" value="ECO:0007669"/>
    <property type="project" value="TreeGrafter"/>
</dbReference>
<keyword evidence="4" id="KW-0206">Cytoskeleton</keyword>
<dbReference type="SUPFAM" id="SSF103657">
    <property type="entry name" value="BAR/IMD domain-like"/>
    <property type="match status" value="1"/>
</dbReference>
<evidence type="ECO:0000259" key="7">
    <source>
        <dbReference type="PROSITE" id="PS51741"/>
    </source>
</evidence>
<evidence type="ECO:0000256" key="5">
    <source>
        <dbReference type="PROSITE-ProRule" id="PRU01077"/>
    </source>
</evidence>
<organism evidence="8 9">
    <name type="scientific">Polarella glacialis</name>
    <name type="common">Dinoflagellate</name>
    <dbReference type="NCBI Taxonomy" id="89957"/>
    <lineage>
        <taxon>Eukaryota</taxon>
        <taxon>Sar</taxon>
        <taxon>Alveolata</taxon>
        <taxon>Dinophyceae</taxon>
        <taxon>Suessiales</taxon>
        <taxon>Suessiaceae</taxon>
        <taxon>Polarella</taxon>
    </lineage>
</organism>
<dbReference type="InterPro" id="IPR027267">
    <property type="entry name" value="AH/BAR_dom_sf"/>
</dbReference>
<dbReference type="AlphaFoldDB" id="A0A813ETT8"/>
<name>A0A813ETT8_POLGL</name>
<accession>A0A813ETT8</accession>
<evidence type="ECO:0000313" key="9">
    <source>
        <dbReference type="Proteomes" id="UP000654075"/>
    </source>
</evidence>
<sequence>MAEGAKVDGSGPSTSSFSAPGLTTAPEWPWKRVAASGEDAALSQGSGVGNAEKSAGNEQQLSFREHLWDSFEILWQRRVEPSQRLMEQVTEMLRSRAELERRYGESLVSFGGNIQLDGNSVHGAVDAVIVNFRNRGEQSLTLADEIEQDIVASFEVVVKQHREVAKKIFADVQLVTKYLQERRHAHDKLARRYGNRCADAEAMSQDCLQGVSMRTGDRMRMAQKATMLTKQARNAEYEYYASIEQANRAQALYEQQMSEVLLALQDMEEKRAKCLRDGLRKLAVYEMSWLRNLQYDLEGAAKAAEDSDAVAELQQFIAKTREEVPPVFWPPGQRYQAVAFFQLGRGKEPRKMTPDVQQNLQVQQQIRQLIEELSPIISRLVDAKEGAGKEEDLEERMNLVRGNLVDPRHRAALCQVLRTVALQGDSQGTDLDSATGVTVSTEAFEALLTVFKMALDLCDQQNDAWCGRDLMVLAQLFRMEGEDKKPVSLLSRVYNHALWNKVTFWEEVLILALCEAHAAEAVWRRSLPSGSQFTQPAMTAFLQRFVGYMMAFGISFDQGRNSVWTTLQKNADLLGPTVKPYAQLLLSAYEVGPQSAVTGALAPRPESARHLHQEPVRAVPNGSTLHPPARPAMSDGLEDDFEAMALGVQAPCDHPISREDTPSSVNASGDANEEDAGASSRDGSEFSELGPDSEALRVLAEAQPKVDDVFT</sequence>
<evidence type="ECO:0000256" key="1">
    <source>
        <dbReference type="ARBA" id="ARBA00004245"/>
    </source>
</evidence>
<dbReference type="OMA" id="KREYEQN"/>
<dbReference type="PANTHER" id="PTHR23065">
    <property type="entry name" value="PROLINE-SERINE-THREONINE PHOSPHATASE INTERACTING PROTEIN 1"/>
    <property type="match status" value="1"/>
</dbReference>
<dbReference type="InterPro" id="IPR001060">
    <property type="entry name" value="FCH_dom"/>
</dbReference>
<evidence type="ECO:0000256" key="6">
    <source>
        <dbReference type="SAM" id="MobiDB-lite"/>
    </source>
</evidence>
<dbReference type="SMART" id="SM00055">
    <property type="entry name" value="FCH"/>
    <property type="match status" value="1"/>
</dbReference>
<keyword evidence="3" id="KW-0597">Phosphoprotein</keyword>
<keyword evidence="9" id="KW-1185">Reference proteome</keyword>
<gene>
    <name evidence="8" type="ORF">PGLA1383_LOCUS20291</name>
</gene>
<protein>
    <recommendedName>
        <fullName evidence="7">F-BAR domain-containing protein</fullName>
    </recommendedName>
</protein>
<dbReference type="PANTHER" id="PTHR23065:SF7">
    <property type="entry name" value="NOSTRIN, ISOFORM H"/>
    <property type="match status" value="1"/>
</dbReference>
<evidence type="ECO:0000256" key="2">
    <source>
        <dbReference type="ARBA" id="ARBA00022490"/>
    </source>
</evidence>
<comment type="caution">
    <text evidence="8">The sequence shown here is derived from an EMBL/GenBank/DDBJ whole genome shotgun (WGS) entry which is preliminary data.</text>
</comment>
<feature type="region of interest" description="Disordered" evidence="6">
    <location>
        <begin position="1"/>
        <end position="24"/>
    </location>
</feature>
<dbReference type="OrthoDB" id="10255128at2759"/>
<feature type="region of interest" description="Disordered" evidence="6">
    <location>
        <begin position="652"/>
        <end position="711"/>
    </location>
</feature>